<dbReference type="EMBL" id="BAAAYL010000001">
    <property type="protein sequence ID" value="GAA3376974.1"/>
    <property type="molecule type" value="Genomic_DNA"/>
</dbReference>
<name>A0ABP6SHE3_9ACTN</name>
<dbReference type="Proteomes" id="UP001499990">
    <property type="component" value="Unassembled WGS sequence"/>
</dbReference>
<proteinExistence type="predicted"/>
<protein>
    <submittedName>
        <fullName evidence="2">Uncharacterized protein</fullName>
    </submittedName>
</protein>
<accession>A0ABP6SHE3</accession>
<feature type="region of interest" description="Disordered" evidence="1">
    <location>
        <begin position="93"/>
        <end position="112"/>
    </location>
</feature>
<dbReference type="RefSeq" id="WP_345041696.1">
    <property type="nucleotide sequence ID" value="NZ_BAAAYL010000001.1"/>
</dbReference>
<gene>
    <name evidence="2" type="ORF">GCM10020367_50790</name>
</gene>
<keyword evidence="3" id="KW-1185">Reference proteome</keyword>
<organism evidence="2 3">
    <name type="scientific">Streptomyces sannanensis</name>
    <dbReference type="NCBI Taxonomy" id="285536"/>
    <lineage>
        <taxon>Bacteria</taxon>
        <taxon>Bacillati</taxon>
        <taxon>Actinomycetota</taxon>
        <taxon>Actinomycetes</taxon>
        <taxon>Kitasatosporales</taxon>
        <taxon>Streptomycetaceae</taxon>
        <taxon>Streptomyces</taxon>
    </lineage>
</organism>
<reference evidence="3" key="1">
    <citation type="journal article" date="2019" name="Int. J. Syst. Evol. Microbiol.">
        <title>The Global Catalogue of Microorganisms (GCM) 10K type strain sequencing project: providing services to taxonomists for standard genome sequencing and annotation.</title>
        <authorList>
            <consortium name="The Broad Institute Genomics Platform"/>
            <consortium name="The Broad Institute Genome Sequencing Center for Infectious Disease"/>
            <person name="Wu L."/>
            <person name="Ma J."/>
        </authorList>
    </citation>
    <scope>NUCLEOTIDE SEQUENCE [LARGE SCALE GENOMIC DNA]</scope>
    <source>
        <strain evidence="3">JCM 9651</strain>
    </source>
</reference>
<sequence>MEPVTAELLMALASGAAGAAGQSLWERLRGLVRREASAGEGADRQAAEGELVALDEDTGNTLRARELADALALRARQDPAFAEALELWRQEAERVHSGGGGGDMHQEVSGGTQRNVVFTRDVHGSINLD</sequence>
<evidence type="ECO:0000313" key="3">
    <source>
        <dbReference type="Proteomes" id="UP001499990"/>
    </source>
</evidence>
<comment type="caution">
    <text evidence="2">The sequence shown here is derived from an EMBL/GenBank/DDBJ whole genome shotgun (WGS) entry which is preliminary data.</text>
</comment>
<evidence type="ECO:0000256" key="1">
    <source>
        <dbReference type="SAM" id="MobiDB-lite"/>
    </source>
</evidence>
<evidence type="ECO:0000313" key="2">
    <source>
        <dbReference type="EMBL" id="GAA3376974.1"/>
    </source>
</evidence>